<feature type="transmembrane region" description="Helical" evidence="8">
    <location>
        <begin position="414"/>
        <end position="436"/>
    </location>
</feature>
<evidence type="ECO:0000256" key="2">
    <source>
        <dbReference type="ARBA" id="ARBA00022475"/>
    </source>
</evidence>
<keyword evidence="3" id="KW-0328">Glycosyltransferase</keyword>
<dbReference type="GO" id="GO:0016763">
    <property type="term" value="F:pentosyltransferase activity"/>
    <property type="evidence" value="ECO:0007669"/>
    <property type="project" value="TreeGrafter"/>
</dbReference>
<evidence type="ECO:0000313" key="10">
    <source>
        <dbReference type="EMBL" id="OGM27576.1"/>
    </source>
</evidence>
<feature type="transmembrane region" description="Helical" evidence="8">
    <location>
        <begin position="207"/>
        <end position="225"/>
    </location>
</feature>
<organism evidence="10 11">
    <name type="scientific">Candidatus Woesebacteria bacterium RIFCSPHIGHO2_01_FULL_40_22</name>
    <dbReference type="NCBI Taxonomy" id="1802499"/>
    <lineage>
        <taxon>Bacteria</taxon>
        <taxon>Candidatus Woeseibacteriota</taxon>
    </lineage>
</organism>
<feature type="transmembrane region" description="Helical" evidence="8">
    <location>
        <begin position="184"/>
        <end position="201"/>
    </location>
</feature>
<dbReference type="EMBL" id="MGGL01000004">
    <property type="protein sequence ID" value="OGM27576.1"/>
    <property type="molecule type" value="Genomic_DNA"/>
</dbReference>
<keyword evidence="7 8" id="KW-0472">Membrane</keyword>
<dbReference type="GO" id="GO:0010041">
    <property type="term" value="P:response to iron(III) ion"/>
    <property type="evidence" value="ECO:0007669"/>
    <property type="project" value="TreeGrafter"/>
</dbReference>
<evidence type="ECO:0000256" key="7">
    <source>
        <dbReference type="ARBA" id="ARBA00023136"/>
    </source>
</evidence>
<feature type="transmembrane region" description="Helical" evidence="8">
    <location>
        <begin position="21"/>
        <end position="41"/>
    </location>
</feature>
<protein>
    <recommendedName>
        <fullName evidence="9">Glycosyltransferase RgtA/B/C/D-like domain-containing protein</fullName>
    </recommendedName>
</protein>
<dbReference type="PANTHER" id="PTHR33908:SF3">
    <property type="entry name" value="UNDECAPRENYL PHOSPHATE-ALPHA-4-AMINO-4-DEOXY-L-ARABINOSE ARABINOSYL TRANSFERASE"/>
    <property type="match status" value="1"/>
</dbReference>
<gene>
    <name evidence="10" type="ORF">A2628_02195</name>
</gene>
<dbReference type="PANTHER" id="PTHR33908">
    <property type="entry name" value="MANNOSYLTRANSFERASE YKCB-RELATED"/>
    <property type="match status" value="1"/>
</dbReference>
<feature type="domain" description="Glycosyltransferase RgtA/B/C/D-like" evidence="9">
    <location>
        <begin position="88"/>
        <end position="241"/>
    </location>
</feature>
<evidence type="ECO:0000256" key="3">
    <source>
        <dbReference type="ARBA" id="ARBA00022676"/>
    </source>
</evidence>
<evidence type="ECO:0000256" key="5">
    <source>
        <dbReference type="ARBA" id="ARBA00022692"/>
    </source>
</evidence>
<sequence>MERLLLKYMKINKLRTHNLKLKTSTMLLFFIILLSVLLRLWKLGSIPPSLTPDEAALGYNAYSILNTGRDEYGKVLPIIFKSFGDYKPGFYIYLAAPFIALLGLNEYSVRLPSATAGIITVYLIYLITKELFGNRRLAILSAFISSITPWLIYFSRGAWEANVALTLTLAGIFFFLKSFRKPKFLIYSVLFFALTFITYQGTKLSTLIVVTLLMIIYWKSFWGVFKPASKPVIISTLIVSLCLVPVIKSYVNGEAGRLTVFSVFSYPRPGDQLQKFLSEDNDKVGSLRYYLFHTESLNYFRGIMGRWFNHMSSRFLFFEGDWSNPRHSSPHQGMLLMTDAIFLLAGLIVLCKRKLMKEILFVSLWLIFAPLPSVLSRNEVHAIRSMNMVIPLIIILSFGLNGIILWLQNIKTHAFIRATSYILLTALYVGSLIYFFDSYFVHLPNHDSKLWEYGYKQIVEVVSPIKDEYNEVIVQQTFAQPYIYFLFYGKYDPILYQSKAKLKESVYRGDVGQVERLDNIRFEDYSFPHIGATKSYIVVGNADRIHADFTKFDFSEIREIRYLNGKVAFRILEKR</sequence>
<dbReference type="Proteomes" id="UP000179221">
    <property type="component" value="Unassembled WGS sequence"/>
</dbReference>
<comment type="subcellular location">
    <subcellularLocation>
        <location evidence="1">Cell membrane</location>
        <topology evidence="1">Multi-pass membrane protein</topology>
    </subcellularLocation>
</comment>
<dbReference type="GO" id="GO:0009103">
    <property type="term" value="P:lipopolysaccharide biosynthetic process"/>
    <property type="evidence" value="ECO:0007669"/>
    <property type="project" value="UniProtKB-ARBA"/>
</dbReference>
<feature type="transmembrane region" description="Helical" evidence="8">
    <location>
        <begin position="358"/>
        <end position="376"/>
    </location>
</feature>
<name>A0A1F7YJR1_9BACT</name>
<proteinExistence type="predicted"/>
<keyword evidence="4" id="KW-0808">Transferase</keyword>
<accession>A0A1F7YJR1</accession>
<evidence type="ECO:0000256" key="8">
    <source>
        <dbReference type="SAM" id="Phobius"/>
    </source>
</evidence>
<feature type="transmembrane region" description="Helical" evidence="8">
    <location>
        <begin position="137"/>
        <end position="155"/>
    </location>
</feature>
<evidence type="ECO:0000256" key="6">
    <source>
        <dbReference type="ARBA" id="ARBA00022989"/>
    </source>
</evidence>
<evidence type="ECO:0000256" key="1">
    <source>
        <dbReference type="ARBA" id="ARBA00004651"/>
    </source>
</evidence>
<reference evidence="10 11" key="1">
    <citation type="journal article" date="2016" name="Nat. Commun.">
        <title>Thousands of microbial genomes shed light on interconnected biogeochemical processes in an aquifer system.</title>
        <authorList>
            <person name="Anantharaman K."/>
            <person name="Brown C.T."/>
            <person name="Hug L.A."/>
            <person name="Sharon I."/>
            <person name="Castelle C.J."/>
            <person name="Probst A.J."/>
            <person name="Thomas B.C."/>
            <person name="Singh A."/>
            <person name="Wilkins M.J."/>
            <person name="Karaoz U."/>
            <person name="Brodie E.L."/>
            <person name="Williams K.H."/>
            <person name="Hubbard S.S."/>
            <person name="Banfield J.F."/>
        </authorList>
    </citation>
    <scope>NUCLEOTIDE SEQUENCE [LARGE SCALE GENOMIC DNA]</scope>
</reference>
<comment type="caution">
    <text evidence="10">The sequence shown here is derived from an EMBL/GenBank/DDBJ whole genome shotgun (WGS) entry which is preliminary data.</text>
</comment>
<keyword evidence="6 8" id="KW-1133">Transmembrane helix</keyword>
<evidence type="ECO:0000256" key="4">
    <source>
        <dbReference type="ARBA" id="ARBA00022679"/>
    </source>
</evidence>
<keyword evidence="5 8" id="KW-0812">Transmembrane</keyword>
<dbReference type="AlphaFoldDB" id="A0A1F7YJR1"/>
<feature type="transmembrane region" description="Helical" evidence="8">
    <location>
        <begin position="232"/>
        <end position="251"/>
    </location>
</feature>
<feature type="transmembrane region" description="Helical" evidence="8">
    <location>
        <begin position="333"/>
        <end position="351"/>
    </location>
</feature>
<keyword evidence="2" id="KW-1003">Cell membrane</keyword>
<dbReference type="InterPro" id="IPR050297">
    <property type="entry name" value="LipidA_mod_glycosyltrf_83"/>
</dbReference>
<feature type="transmembrane region" description="Helical" evidence="8">
    <location>
        <begin position="161"/>
        <end position="177"/>
    </location>
</feature>
<dbReference type="InterPro" id="IPR038731">
    <property type="entry name" value="RgtA/B/C-like"/>
</dbReference>
<dbReference type="GO" id="GO:0005886">
    <property type="term" value="C:plasma membrane"/>
    <property type="evidence" value="ECO:0007669"/>
    <property type="project" value="UniProtKB-SubCell"/>
</dbReference>
<dbReference type="Pfam" id="PF13231">
    <property type="entry name" value="PMT_2"/>
    <property type="match status" value="1"/>
</dbReference>
<evidence type="ECO:0000313" key="11">
    <source>
        <dbReference type="Proteomes" id="UP000179221"/>
    </source>
</evidence>
<evidence type="ECO:0000259" key="9">
    <source>
        <dbReference type="Pfam" id="PF13231"/>
    </source>
</evidence>
<feature type="transmembrane region" description="Helical" evidence="8">
    <location>
        <begin position="388"/>
        <end position="407"/>
    </location>
</feature>